<sequence>MCTSWSCELHLCNEFLMSSRETDQRFHGKRPGKQHRCEMRVLQRRDYSATDALK</sequence>
<keyword evidence="2" id="KW-1185">Reference proteome</keyword>
<accession>J3LSP1</accession>
<reference evidence="1" key="1">
    <citation type="journal article" date="2013" name="Nat. Commun.">
        <title>Whole-genome sequencing of Oryza brachyantha reveals mechanisms underlying Oryza genome evolution.</title>
        <authorList>
            <person name="Chen J."/>
            <person name="Huang Q."/>
            <person name="Gao D."/>
            <person name="Wang J."/>
            <person name="Lang Y."/>
            <person name="Liu T."/>
            <person name="Li B."/>
            <person name="Bai Z."/>
            <person name="Luis Goicoechea J."/>
            <person name="Liang C."/>
            <person name="Chen C."/>
            <person name="Zhang W."/>
            <person name="Sun S."/>
            <person name="Liao Y."/>
            <person name="Zhang X."/>
            <person name="Yang L."/>
            <person name="Song C."/>
            <person name="Wang M."/>
            <person name="Shi J."/>
            <person name="Liu G."/>
            <person name="Liu J."/>
            <person name="Zhou H."/>
            <person name="Zhou W."/>
            <person name="Yu Q."/>
            <person name="An N."/>
            <person name="Chen Y."/>
            <person name="Cai Q."/>
            <person name="Wang B."/>
            <person name="Liu B."/>
            <person name="Min J."/>
            <person name="Huang Y."/>
            <person name="Wu H."/>
            <person name="Li Z."/>
            <person name="Zhang Y."/>
            <person name="Yin Y."/>
            <person name="Song W."/>
            <person name="Jiang J."/>
            <person name="Jackson S.A."/>
            <person name="Wing R.A."/>
            <person name="Wang J."/>
            <person name="Chen M."/>
        </authorList>
    </citation>
    <scope>NUCLEOTIDE SEQUENCE [LARGE SCALE GENOMIC DNA]</scope>
    <source>
        <strain evidence="1">cv. IRGC 101232</strain>
    </source>
</reference>
<organism evidence="1">
    <name type="scientific">Oryza brachyantha</name>
    <name type="common">malo sina</name>
    <dbReference type="NCBI Taxonomy" id="4533"/>
    <lineage>
        <taxon>Eukaryota</taxon>
        <taxon>Viridiplantae</taxon>
        <taxon>Streptophyta</taxon>
        <taxon>Embryophyta</taxon>
        <taxon>Tracheophyta</taxon>
        <taxon>Spermatophyta</taxon>
        <taxon>Magnoliopsida</taxon>
        <taxon>Liliopsida</taxon>
        <taxon>Poales</taxon>
        <taxon>Poaceae</taxon>
        <taxon>BOP clade</taxon>
        <taxon>Oryzoideae</taxon>
        <taxon>Oryzeae</taxon>
        <taxon>Oryzinae</taxon>
        <taxon>Oryza</taxon>
    </lineage>
</organism>
<dbReference type="Proteomes" id="UP000006038">
    <property type="component" value="Chromosome 3"/>
</dbReference>
<reference evidence="1" key="2">
    <citation type="submission" date="2013-04" db="UniProtKB">
        <authorList>
            <consortium name="EnsemblPlants"/>
        </authorList>
    </citation>
    <scope>IDENTIFICATION</scope>
</reference>
<proteinExistence type="predicted"/>
<evidence type="ECO:0000313" key="1">
    <source>
        <dbReference type="EnsemblPlants" id="OB03G40670.1"/>
    </source>
</evidence>
<dbReference type="EnsemblPlants" id="OB03G40670.1">
    <property type="protein sequence ID" value="OB03G40670.1"/>
    <property type="gene ID" value="OB03G40670"/>
</dbReference>
<dbReference type="HOGENOM" id="CLU_3053578_0_0_1"/>
<dbReference type="Gramene" id="OB03G40670.1">
    <property type="protein sequence ID" value="OB03G40670.1"/>
    <property type="gene ID" value="OB03G40670"/>
</dbReference>
<evidence type="ECO:0000313" key="2">
    <source>
        <dbReference type="Proteomes" id="UP000006038"/>
    </source>
</evidence>
<protein>
    <submittedName>
        <fullName evidence="1">Uncharacterized protein</fullName>
    </submittedName>
</protein>
<dbReference type="AlphaFoldDB" id="J3LSP1"/>
<name>J3LSP1_ORYBR</name>